<name>A0ABV4DP18_9LACO</name>
<organism evidence="3 4">
    <name type="scientific">Ligilactobacillus faecis</name>
    <dbReference type="NCBI Taxonomy" id="762833"/>
    <lineage>
        <taxon>Bacteria</taxon>
        <taxon>Bacillati</taxon>
        <taxon>Bacillota</taxon>
        <taxon>Bacilli</taxon>
        <taxon>Lactobacillales</taxon>
        <taxon>Lactobacillaceae</taxon>
        <taxon>Ligilactobacillus</taxon>
    </lineage>
</organism>
<evidence type="ECO:0000259" key="2">
    <source>
        <dbReference type="Pfam" id="PF00144"/>
    </source>
</evidence>
<dbReference type="Gene3D" id="3.40.710.10">
    <property type="entry name" value="DD-peptidase/beta-lactamase superfamily"/>
    <property type="match status" value="1"/>
</dbReference>
<reference evidence="3 4" key="1">
    <citation type="submission" date="2024-03" db="EMBL/GenBank/DDBJ databases">
        <title>Mouse gut bacterial collection (mGBC) of GemPharmatech.</title>
        <authorList>
            <person name="He Y."/>
            <person name="Dong L."/>
            <person name="Wu D."/>
            <person name="Gao X."/>
            <person name="Lin Z."/>
        </authorList>
    </citation>
    <scope>NUCLEOTIDE SEQUENCE [LARGE SCALE GENOMIC DNA]</scope>
    <source>
        <strain evidence="3 4">15-30</strain>
    </source>
</reference>
<dbReference type="InterPro" id="IPR001466">
    <property type="entry name" value="Beta-lactam-related"/>
</dbReference>
<dbReference type="Proteomes" id="UP001565236">
    <property type="component" value="Unassembled WGS sequence"/>
</dbReference>
<evidence type="ECO:0000313" key="4">
    <source>
        <dbReference type="Proteomes" id="UP001565236"/>
    </source>
</evidence>
<dbReference type="PANTHER" id="PTHR43283">
    <property type="entry name" value="BETA-LACTAMASE-RELATED"/>
    <property type="match status" value="1"/>
</dbReference>
<dbReference type="EMBL" id="JBCLUF010000013">
    <property type="protein sequence ID" value="MEY8662216.1"/>
    <property type="molecule type" value="Genomic_DNA"/>
</dbReference>
<dbReference type="SUPFAM" id="SSF56601">
    <property type="entry name" value="beta-lactamase/transpeptidase-like"/>
    <property type="match status" value="1"/>
</dbReference>
<dbReference type="InterPro" id="IPR050789">
    <property type="entry name" value="Diverse_Enzym_Activities"/>
</dbReference>
<comment type="caution">
    <text evidence="3">The sequence shown here is derived from an EMBL/GenBank/DDBJ whole genome shotgun (WGS) entry which is preliminary data.</text>
</comment>
<dbReference type="EC" id="3.1.1.103" evidence="3"/>
<sequence length="335" mass="37858">MYEQTKKELDSLVTKGIVPGISYAFITHDQVEKKIFGQKQLVPVKKPLVGGELYDLASLTKVIGTTTVILKLAEQGKLAIDDPVQKYLIRFTDQRVTLRHLLTHTSALSGYIKDRDHLPPKELLTALYTLRPKAWLGKKVVYADIGLILLGEVIEVFYGRPVQEVIASEVLAPLQMKESTFTPEKDRCVPTEITAERGLIQGEVHDPKAYILGKHCGSAGLFAPLDDLIIFAQWLLGKRRPLRPIVTDKTLTMLFKDHTPTRRLGRSLGWDLRYDPKGQACLYHTGFTGTFIVIDRKNQTALIVLSNRIHPSADNETFLKWRDVIVSDYLREKES</sequence>
<dbReference type="InterPro" id="IPR012338">
    <property type="entry name" value="Beta-lactam/transpept-like"/>
</dbReference>
<dbReference type="PANTHER" id="PTHR43283:SF11">
    <property type="entry name" value="BETA-LACTAMASE-RELATED DOMAIN-CONTAINING PROTEIN"/>
    <property type="match status" value="1"/>
</dbReference>
<keyword evidence="4" id="KW-1185">Reference proteome</keyword>
<keyword evidence="1 3" id="KW-0378">Hydrolase</keyword>
<dbReference type="Pfam" id="PF00144">
    <property type="entry name" value="Beta-lactamase"/>
    <property type="match status" value="1"/>
</dbReference>
<evidence type="ECO:0000313" key="3">
    <source>
        <dbReference type="EMBL" id="MEY8662216.1"/>
    </source>
</evidence>
<gene>
    <name evidence="3" type="ORF">AALT52_04835</name>
</gene>
<evidence type="ECO:0000256" key="1">
    <source>
        <dbReference type="ARBA" id="ARBA00022801"/>
    </source>
</evidence>
<feature type="domain" description="Beta-lactamase-related" evidence="2">
    <location>
        <begin position="12"/>
        <end position="314"/>
    </location>
</feature>
<proteinExistence type="predicted"/>
<protein>
    <submittedName>
        <fullName evidence="3">Serine hydrolase domain-containing protein</fullName>
        <ecNumber evidence="3">3.1.1.103</ecNumber>
    </submittedName>
</protein>
<dbReference type="RefSeq" id="WP_369941637.1">
    <property type="nucleotide sequence ID" value="NZ_JBCLUF010000013.1"/>
</dbReference>
<dbReference type="GO" id="GO:0016787">
    <property type="term" value="F:hydrolase activity"/>
    <property type="evidence" value="ECO:0007669"/>
    <property type="project" value="UniProtKB-KW"/>
</dbReference>
<accession>A0ABV4DP18</accession>